<dbReference type="KEGG" id="sflv:IC614_09175"/>
<dbReference type="AlphaFoldDB" id="A0A7T2LNF3"/>
<accession>A0A7T2LNF3</accession>
<proteinExistence type="predicted"/>
<sequence>MNIPLFSYGTLQQENVQLATFGRLLEGRADALAGYRLEAITIDDPAVVAASGLAVHHIAVPSSDSADQVPGTVFQITAEELAASDAYEVEAYTRIEAPLASGSTAFVYVRA</sequence>
<dbReference type="InterPro" id="IPR013024">
    <property type="entry name" value="GGCT-like"/>
</dbReference>
<protein>
    <submittedName>
        <fullName evidence="2">Gamma-glutamylcyclotransferase</fullName>
    </submittedName>
</protein>
<dbReference type="InterPro" id="IPR036568">
    <property type="entry name" value="GGCT-like_sf"/>
</dbReference>
<dbReference type="CDD" id="cd06661">
    <property type="entry name" value="GGCT_like"/>
    <property type="match status" value="1"/>
</dbReference>
<dbReference type="Pfam" id="PF06094">
    <property type="entry name" value="GGACT"/>
    <property type="match status" value="1"/>
</dbReference>
<evidence type="ECO:0000313" key="2">
    <source>
        <dbReference type="EMBL" id="QPQ56318.1"/>
    </source>
</evidence>
<keyword evidence="3" id="KW-1185">Reference proteome</keyword>
<dbReference type="SUPFAM" id="SSF110857">
    <property type="entry name" value="Gamma-glutamyl cyclotransferase-like"/>
    <property type="match status" value="1"/>
</dbReference>
<dbReference type="InterPro" id="IPR009288">
    <property type="entry name" value="AIG2-like_dom"/>
</dbReference>
<dbReference type="GO" id="GO:0016740">
    <property type="term" value="F:transferase activity"/>
    <property type="evidence" value="ECO:0007669"/>
    <property type="project" value="UniProtKB-KW"/>
</dbReference>
<feature type="domain" description="Gamma-glutamylcyclotransferase AIG2-like" evidence="1">
    <location>
        <begin position="5"/>
        <end position="109"/>
    </location>
</feature>
<name>A0A7T2LNF3_9SPHN</name>
<organism evidence="2 3">
    <name type="scientific">Allosphingosinicella flava</name>
    <dbReference type="NCBI Taxonomy" id="2771430"/>
    <lineage>
        <taxon>Bacteria</taxon>
        <taxon>Pseudomonadati</taxon>
        <taxon>Pseudomonadota</taxon>
        <taxon>Alphaproteobacteria</taxon>
        <taxon>Sphingomonadales</taxon>
        <taxon>Sphingomonadaceae</taxon>
        <taxon>Allosphingosinicella</taxon>
    </lineage>
</organism>
<evidence type="ECO:0000313" key="3">
    <source>
        <dbReference type="Proteomes" id="UP000594873"/>
    </source>
</evidence>
<keyword evidence="2" id="KW-0808">Transferase</keyword>
<dbReference type="EMBL" id="CP065592">
    <property type="protein sequence ID" value="QPQ56318.1"/>
    <property type="molecule type" value="Genomic_DNA"/>
</dbReference>
<reference evidence="2 3" key="1">
    <citation type="submission" date="2020-11" db="EMBL/GenBank/DDBJ databases">
        <title>Genome seq and assembly of Sphingosinicella sp.</title>
        <authorList>
            <person name="Chhetri G."/>
        </authorList>
    </citation>
    <scope>NUCLEOTIDE SEQUENCE [LARGE SCALE GENOMIC DNA]</scope>
    <source>
        <strain evidence="2 3">UDD2</strain>
    </source>
</reference>
<evidence type="ECO:0000259" key="1">
    <source>
        <dbReference type="Pfam" id="PF06094"/>
    </source>
</evidence>
<gene>
    <name evidence="2" type="ORF">IC614_09175</name>
</gene>
<dbReference type="Proteomes" id="UP000594873">
    <property type="component" value="Chromosome"/>
</dbReference>
<dbReference type="Gene3D" id="3.10.490.10">
    <property type="entry name" value="Gamma-glutamyl cyclotransferase-like"/>
    <property type="match status" value="1"/>
</dbReference>